<feature type="transmembrane region" description="Helical" evidence="6">
    <location>
        <begin position="40"/>
        <end position="59"/>
    </location>
</feature>
<organism evidence="8 9">
    <name type="scientific">Antiquaquibacter oligotrophicus</name>
    <dbReference type="NCBI Taxonomy" id="2880260"/>
    <lineage>
        <taxon>Bacteria</taxon>
        <taxon>Bacillati</taxon>
        <taxon>Actinomycetota</taxon>
        <taxon>Actinomycetes</taxon>
        <taxon>Micrococcales</taxon>
        <taxon>Microbacteriaceae</taxon>
        <taxon>Antiquaquibacter</taxon>
    </lineage>
</organism>
<evidence type="ECO:0000313" key="9">
    <source>
        <dbReference type="Proteomes" id="UP001160142"/>
    </source>
</evidence>
<dbReference type="SUPFAM" id="SSF103473">
    <property type="entry name" value="MFS general substrate transporter"/>
    <property type="match status" value="1"/>
</dbReference>
<proteinExistence type="predicted"/>
<protein>
    <submittedName>
        <fullName evidence="8">MFS family permease</fullName>
    </submittedName>
</protein>
<dbReference type="PANTHER" id="PTHR43124:SF3">
    <property type="entry name" value="CHLORAMPHENICOL EFFLUX PUMP RV0191"/>
    <property type="match status" value="1"/>
</dbReference>
<keyword evidence="9" id="KW-1185">Reference proteome</keyword>
<comment type="subcellular location">
    <subcellularLocation>
        <location evidence="1">Cell membrane</location>
        <topology evidence="1">Multi-pass membrane protein</topology>
    </subcellularLocation>
</comment>
<dbReference type="InterPro" id="IPR036259">
    <property type="entry name" value="MFS_trans_sf"/>
</dbReference>
<name>A0ABT6KM11_9MICO</name>
<evidence type="ECO:0000256" key="2">
    <source>
        <dbReference type="ARBA" id="ARBA00022475"/>
    </source>
</evidence>
<feature type="domain" description="Major facilitator superfamily (MFS) profile" evidence="7">
    <location>
        <begin position="9"/>
        <end position="410"/>
    </location>
</feature>
<evidence type="ECO:0000256" key="3">
    <source>
        <dbReference type="ARBA" id="ARBA00022692"/>
    </source>
</evidence>
<dbReference type="Proteomes" id="UP001160142">
    <property type="component" value="Unassembled WGS sequence"/>
</dbReference>
<feature type="transmembrane region" description="Helical" evidence="6">
    <location>
        <begin position="341"/>
        <end position="364"/>
    </location>
</feature>
<evidence type="ECO:0000256" key="6">
    <source>
        <dbReference type="SAM" id="Phobius"/>
    </source>
</evidence>
<feature type="transmembrane region" description="Helical" evidence="6">
    <location>
        <begin position="250"/>
        <end position="269"/>
    </location>
</feature>
<feature type="transmembrane region" description="Helical" evidence="6">
    <location>
        <begin position="163"/>
        <end position="183"/>
    </location>
</feature>
<keyword evidence="2" id="KW-1003">Cell membrane</keyword>
<feature type="transmembrane region" description="Helical" evidence="6">
    <location>
        <begin position="281"/>
        <end position="299"/>
    </location>
</feature>
<dbReference type="PANTHER" id="PTHR43124">
    <property type="entry name" value="PURINE EFFLUX PUMP PBUE"/>
    <property type="match status" value="1"/>
</dbReference>
<dbReference type="EMBL" id="JARXVQ010000001">
    <property type="protein sequence ID" value="MDH6181050.1"/>
    <property type="molecule type" value="Genomic_DNA"/>
</dbReference>
<gene>
    <name evidence="8" type="ORF">M2152_001232</name>
</gene>
<dbReference type="CDD" id="cd06174">
    <property type="entry name" value="MFS"/>
    <property type="match status" value="1"/>
</dbReference>
<dbReference type="InterPro" id="IPR020846">
    <property type="entry name" value="MFS_dom"/>
</dbReference>
<dbReference type="InterPro" id="IPR011701">
    <property type="entry name" value="MFS"/>
</dbReference>
<dbReference type="Pfam" id="PF07690">
    <property type="entry name" value="MFS_1"/>
    <property type="match status" value="1"/>
</dbReference>
<evidence type="ECO:0000259" key="7">
    <source>
        <dbReference type="PROSITE" id="PS50850"/>
    </source>
</evidence>
<reference evidence="8 9" key="1">
    <citation type="submission" date="2023-04" db="EMBL/GenBank/DDBJ databases">
        <title>Genome Encyclopedia of Bacteria and Archaea VI: Functional Genomics of Type Strains.</title>
        <authorList>
            <person name="Whitman W."/>
        </authorList>
    </citation>
    <scope>NUCLEOTIDE SEQUENCE [LARGE SCALE GENOMIC DNA]</scope>
    <source>
        <strain evidence="8 9">SG_E_30_P1</strain>
    </source>
</reference>
<keyword evidence="4 6" id="KW-1133">Transmembrane helix</keyword>
<feature type="transmembrane region" description="Helical" evidence="6">
    <location>
        <begin position="384"/>
        <end position="405"/>
    </location>
</feature>
<feature type="transmembrane region" description="Helical" evidence="6">
    <location>
        <begin position="305"/>
        <end position="329"/>
    </location>
</feature>
<keyword evidence="3 6" id="KW-0812">Transmembrane</keyword>
<dbReference type="PROSITE" id="PS50850">
    <property type="entry name" value="MFS"/>
    <property type="match status" value="1"/>
</dbReference>
<dbReference type="Gene3D" id="1.20.1250.20">
    <property type="entry name" value="MFS general substrate transporter like domains"/>
    <property type="match status" value="2"/>
</dbReference>
<evidence type="ECO:0000313" key="8">
    <source>
        <dbReference type="EMBL" id="MDH6181050.1"/>
    </source>
</evidence>
<keyword evidence="5 6" id="KW-0472">Membrane</keyword>
<dbReference type="RefSeq" id="WP_322133372.1">
    <property type="nucleotide sequence ID" value="NZ_CP085036.1"/>
</dbReference>
<accession>A0ABT6KM11</accession>
<evidence type="ECO:0000256" key="1">
    <source>
        <dbReference type="ARBA" id="ARBA00004651"/>
    </source>
</evidence>
<feature type="transmembrane region" description="Helical" evidence="6">
    <location>
        <begin position="71"/>
        <end position="92"/>
    </location>
</feature>
<evidence type="ECO:0000256" key="5">
    <source>
        <dbReference type="ARBA" id="ARBA00023136"/>
    </source>
</evidence>
<dbReference type="InterPro" id="IPR050189">
    <property type="entry name" value="MFS_Efflux_Transporters"/>
</dbReference>
<evidence type="ECO:0000256" key="4">
    <source>
        <dbReference type="ARBA" id="ARBA00022989"/>
    </source>
</evidence>
<sequence length="439" mass="46739">MNSRRSWLVFAVAMTAYFVAVLHRTSLGVAAVEATERFGVTAAALSSLAVVQLVVYAALQVPVGVMIDRVGPRFLIVVGAALMCIGQAVLALAPSIEIAVLGRVGVGAGDAMTFLSCIRLLATWFEGKTLPIVTQVLGTGGQVGQILSALPLVAALHTWGWEWTYLGIASLSVIVIVVVLVAVQGKPRTTDSDVSWGASLRQLRESLSRPGTQLGFWSHFVSQPSVTMFSLLWGFPFLSIGLGYGPEAAALLLTLVVVVAAVSGPILGLLSARFPLRRSSLVLGIVAAMGILWALVLLWPGAAPVWLIVALVVAIAVGGPGSLIGFDFARTFNPLRSMGSATGVVNAGGFTASFTIMLLVGFALDEIDRVRGGTGIPAELYSLDSFRIAFVAQYLVIGFGVVMLLRARRRTRARLHEEEGITVAPLWVVLVRRWRRREK</sequence>
<feature type="transmembrane region" description="Helical" evidence="6">
    <location>
        <begin position="226"/>
        <end position="244"/>
    </location>
</feature>
<comment type="caution">
    <text evidence="8">The sequence shown here is derived from an EMBL/GenBank/DDBJ whole genome shotgun (WGS) entry which is preliminary data.</text>
</comment>